<dbReference type="Pfam" id="PF20151">
    <property type="entry name" value="DUF6533"/>
    <property type="match status" value="1"/>
</dbReference>
<feature type="domain" description="DUF6533" evidence="2">
    <location>
        <begin position="23"/>
        <end position="64"/>
    </location>
</feature>
<keyword evidence="1" id="KW-0812">Transmembrane</keyword>
<feature type="transmembrane region" description="Helical" evidence="1">
    <location>
        <begin position="234"/>
        <end position="251"/>
    </location>
</feature>
<sequence>MPPAQLDVGTLAHDQCVRRRLFLAGLVVLCYNHLLTLDEEITYIWTPKLKRSSIWFLLVRYFALAGNFALIPYFLGDLDVQTCQKLSTVQNCLLLIQETFVETTLATRVLAMYGFNRRVFAALGVVAVITIGLGVFSVTGPNTSISTTLSGCHMPTSHGMAIRMAAAWEAQLVCDILIVCLTMHRACSYQAHGGIRMHSILGIMVRDGALYFGMIGLVVAVNIMGLYLISAGSLAWFASTISVTMVCRLMLNLHGAAHRDWEESDSAMQLGTTSATADGQPEDAP</sequence>
<evidence type="ECO:0000259" key="2">
    <source>
        <dbReference type="Pfam" id="PF20151"/>
    </source>
</evidence>
<name>A0AAD7B7L1_9AGAR</name>
<organism evidence="3 4">
    <name type="scientific">Roridomyces roridus</name>
    <dbReference type="NCBI Taxonomy" id="1738132"/>
    <lineage>
        <taxon>Eukaryota</taxon>
        <taxon>Fungi</taxon>
        <taxon>Dikarya</taxon>
        <taxon>Basidiomycota</taxon>
        <taxon>Agaricomycotina</taxon>
        <taxon>Agaricomycetes</taxon>
        <taxon>Agaricomycetidae</taxon>
        <taxon>Agaricales</taxon>
        <taxon>Marasmiineae</taxon>
        <taxon>Mycenaceae</taxon>
        <taxon>Roridomyces</taxon>
    </lineage>
</organism>
<feature type="transmembrane region" description="Helical" evidence="1">
    <location>
        <begin position="208"/>
        <end position="228"/>
    </location>
</feature>
<comment type="caution">
    <text evidence="3">The sequence shown here is derived from an EMBL/GenBank/DDBJ whole genome shotgun (WGS) entry which is preliminary data.</text>
</comment>
<dbReference type="Proteomes" id="UP001221142">
    <property type="component" value="Unassembled WGS sequence"/>
</dbReference>
<feature type="transmembrane region" description="Helical" evidence="1">
    <location>
        <begin position="57"/>
        <end position="75"/>
    </location>
</feature>
<evidence type="ECO:0000313" key="3">
    <source>
        <dbReference type="EMBL" id="KAJ7613002.1"/>
    </source>
</evidence>
<feature type="transmembrane region" description="Helical" evidence="1">
    <location>
        <begin position="119"/>
        <end position="140"/>
    </location>
</feature>
<evidence type="ECO:0000313" key="4">
    <source>
        <dbReference type="Proteomes" id="UP001221142"/>
    </source>
</evidence>
<reference evidence="3" key="1">
    <citation type="submission" date="2023-03" db="EMBL/GenBank/DDBJ databases">
        <title>Massive genome expansion in bonnet fungi (Mycena s.s.) driven by repeated elements and novel gene families across ecological guilds.</title>
        <authorList>
            <consortium name="Lawrence Berkeley National Laboratory"/>
            <person name="Harder C.B."/>
            <person name="Miyauchi S."/>
            <person name="Viragh M."/>
            <person name="Kuo A."/>
            <person name="Thoen E."/>
            <person name="Andreopoulos B."/>
            <person name="Lu D."/>
            <person name="Skrede I."/>
            <person name="Drula E."/>
            <person name="Henrissat B."/>
            <person name="Morin E."/>
            <person name="Kohler A."/>
            <person name="Barry K."/>
            <person name="LaButti K."/>
            <person name="Morin E."/>
            <person name="Salamov A."/>
            <person name="Lipzen A."/>
            <person name="Mereny Z."/>
            <person name="Hegedus B."/>
            <person name="Baldrian P."/>
            <person name="Stursova M."/>
            <person name="Weitz H."/>
            <person name="Taylor A."/>
            <person name="Grigoriev I.V."/>
            <person name="Nagy L.G."/>
            <person name="Martin F."/>
            <person name="Kauserud H."/>
        </authorList>
    </citation>
    <scope>NUCLEOTIDE SEQUENCE</scope>
    <source>
        <strain evidence="3">9284</strain>
    </source>
</reference>
<dbReference type="InterPro" id="IPR045340">
    <property type="entry name" value="DUF6533"/>
</dbReference>
<feature type="transmembrane region" description="Helical" evidence="1">
    <location>
        <begin position="21"/>
        <end position="37"/>
    </location>
</feature>
<dbReference type="AlphaFoldDB" id="A0AAD7B7L1"/>
<accession>A0AAD7B7L1</accession>
<protein>
    <recommendedName>
        <fullName evidence="2">DUF6533 domain-containing protein</fullName>
    </recommendedName>
</protein>
<gene>
    <name evidence="3" type="ORF">FB45DRAFT_1112660</name>
</gene>
<keyword evidence="1" id="KW-1133">Transmembrane helix</keyword>
<evidence type="ECO:0000256" key="1">
    <source>
        <dbReference type="SAM" id="Phobius"/>
    </source>
</evidence>
<feature type="transmembrane region" description="Helical" evidence="1">
    <location>
        <begin position="160"/>
        <end position="187"/>
    </location>
</feature>
<dbReference type="EMBL" id="JARKIF010000029">
    <property type="protein sequence ID" value="KAJ7613002.1"/>
    <property type="molecule type" value="Genomic_DNA"/>
</dbReference>
<keyword evidence="1" id="KW-0472">Membrane</keyword>
<proteinExistence type="predicted"/>
<keyword evidence="4" id="KW-1185">Reference proteome</keyword>